<organism evidence="1 2">
    <name type="scientific">Novosphingobium capsulatum</name>
    <dbReference type="NCBI Taxonomy" id="13688"/>
    <lineage>
        <taxon>Bacteria</taxon>
        <taxon>Pseudomonadati</taxon>
        <taxon>Pseudomonadota</taxon>
        <taxon>Alphaproteobacteria</taxon>
        <taxon>Sphingomonadales</taxon>
        <taxon>Sphingomonadaceae</taxon>
        <taxon>Novosphingobium</taxon>
    </lineage>
</organism>
<comment type="caution">
    <text evidence="1">The sequence shown here is derived from an EMBL/GenBank/DDBJ whole genome shotgun (WGS) entry which is preliminary data.</text>
</comment>
<dbReference type="RefSeq" id="WP_309805044.1">
    <property type="nucleotide sequence ID" value="NZ_JAVDRD010000004.1"/>
</dbReference>
<protein>
    <submittedName>
        <fullName evidence="1">Heterotetrameric sarcosine oxidase gamma subunit</fullName>
    </submittedName>
</protein>
<name>A0ABU1ML74_9SPHN</name>
<gene>
    <name evidence="1" type="ORF">J2792_001951</name>
</gene>
<evidence type="ECO:0000313" key="2">
    <source>
        <dbReference type="Proteomes" id="UP001184150"/>
    </source>
</evidence>
<dbReference type="Gene3D" id="3.30.70.1520">
    <property type="entry name" value="Heterotetrameric sarcosine oxidase"/>
    <property type="match status" value="1"/>
</dbReference>
<dbReference type="EMBL" id="JAVDRD010000004">
    <property type="protein sequence ID" value="MDR6511079.1"/>
    <property type="molecule type" value="Genomic_DNA"/>
</dbReference>
<reference evidence="1 2" key="1">
    <citation type="submission" date="2023-07" db="EMBL/GenBank/DDBJ databases">
        <title>Sorghum-associated microbial communities from plants grown in Nebraska, USA.</title>
        <authorList>
            <person name="Schachtman D."/>
        </authorList>
    </citation>
    <scope>NUCLEOTIDE SEQUENCE [LARGE SCALE GENOMIC DNA]</scope>
    <source>
        <strain evidence="1 2">DS1027</strain>
    </source>
</reference>
<proteinExistence type="predicted"/>
<sequence length="164" mass="16855">MIELSVHDAADVLALELWDTAGAAAVAQALGFALPPAGRSAGDDHLRAMRFEPTVWLVEGAAIDRAALDAAVADHGAVTPIGGGLVRVRLVGAGWRGLLMHDGVFDAEDPAFAPGCTAATVIAHVAVRLNVVAPDRCDALVPASLADGLIARWREVAARVDTPA</sequence>
<dbReference type="Proteomes" id="UP001184150">
    <property type="component" value="Unassembled WGS sequence"/>
</dbReference>
<dbReference type="Pfam" id="PF04268">
    <property type="entry name" value="SoxG"/>
    <property type="match status" value="1"/>
</dbReference>
<dbReference type="Gene3D" id="3.30.1360.120">
    <property type="entry name" value="Probable tRNA modification gtpase trme, domain 1"/>
    <property type="match status" value="1"/>
</dbReference>
<dbReference type="InterPro" id="IPR027266">
    <property type="entry name" value="TrmE/GcvT-like"/>
</dbReference>
<accession>A0ABU1ML74</accession>
<evidence type="ECO:0000313" key="1">
    <source>
        <dbReference type="EMBL" id="MDR6511079.1"/>
    </source>
</evidence>
<dbReference type="InterPro" id="IPR007375">
    <property type="entry name" value="SoxG"/>
</dbReference>
<keyword evidence="2" id="KW-1185">Reference proteome</keyword>